<dbReference type="EMBL" id="VXMH01000121">
    <property type="protein sequence ID" value="MYC97584.1"/>
    <property type="molecule type" value="Genomic_DNA"/>
</dbReference>
<organism evidence="3">
    <name type="scientific">Caldilineaceae bacterium SB0661_bin_32</name>
    <dbReference type="NCBI Taxonomy" id="2605255"/>
    <lineage>
        <taxon>Bacteria</taxon>
        <taxon>Bacillati</taxon>
        <taxon>Chloroflexota</taxon>
        <taxon>Caldilineae</taxon>
        <taxon>Caldilineales</taxon>
        <taxon>Caldilineaceae</taxon>
    </lineage>
</organism>
<reference evidence="3" key="1">
    <citation type="submission" date="2019-09" db="EMBL/GenBank/DDBJ databases">
        <title>Characterisation of the sponge microbiome using genome-centric metagenomics.</title>
        <authorList>
            <person name="Engelberts J.P."/>
            <person name="Robbins S.J."/>
            <person name="De Goeij J.M."/>
            <person name="Aranda M."/>
            <person name="Bell S.C."/>
            <person name="Webster N.S."/>
        </authorList>
    </citation>
    <scope>NUCLEOTIDE SEQUENCE</scope>
    <source>
        <strain evidence="3">SB0661_bin_32</strain>
    </source>
</reference>
<dbReference type="NCBIfam" id="TIGR01552">
    <property type="entry name" value="phd_fam"/>
    <property type="match status" value="1"/>
</dbReference>
<dbReference type="Gene3D" id="3.40.1620.10">
    <property type="entry name" value="YefM-like domain"/>
    <property type="match status" value="1"/>
</dbReference>
<evidence type="ECO:0000256" key="1">
    <source>
        <dbReference type="ARBA" id="ARBA00009981"/>
    </source>
</evidence>
<sequence>MTREQNELYNLAKLVITHRKVTMALKAISSTQAQNNFGRVLDDVVQNQARYIIKRRNAPQAILVSLSELEHLLSASAGERRRLEEIIREQSSAYHLGTPLD</sequence>
<gene>
    <name evidence="3" type="ORF">F4X14_21740</name>
</gene>
<evidence type="ECO:0000313" key="3">
    <source>
        <dbReference type="EMBL" id="MYC97584.1"/>
    </source>
</evidence>
<protein>
    <recommendedName>
        <fullName evidence="2">Antitoxin</fullName>
    </recommendedName>
</protein>
<evidence type="ECO:0000256" key="2">
    <source>
        <dbReference type="RuleBase" id="RU362080"/>
    </source>
</evidence>
<name>A0A6B1DDT2_9CHLR</name>
<comment type="similarity">
    <text evidence="1 2">Belongs to the phD/YefM antitoxin family.</text>
</comment>
<dbReference type="Pfam" id="PF02604">
    <property type="entry name" value="PhdYeFM_antitox"/>
    <property type="match status" value="1"/>
</dbReference>
<dbReference type="SUPFAM" id="SSF143120">
    <property type="entry name" value="YefM-like"/>
    <property type="match status" value="1"/>
</dbReference>
<comment type="function">
    <text evidence="2">Antitoxin component of a type II toxin-antitoxin (TA) system.</text>
</comment>
<dbReference type="InterPro" id="IPR036165">
    <property type="entry name" value="YefM-like_sf"/>
</dbReference>
<dbReference type="AlphaFoldDB" id="A0A6B1DDT2"/>
<accession>A0A6B1DDT2</accession>
<proteinExistence type="inferred from homology"/>
<dbReference type="InterPro" id="IPR006442">
    <property type="entry name" value="Antitoxin_Phd/YefM"/>
</dbReference>
<comment type="caution">
    <text evidence="3">The sequence shown here is derived from an EMBL/GenBank/DDBJ whole genome shotgun (WGS) entry which is preliminary data.</text>
</comment>